<accession>A0A0N4X191</accession>
<protein>
    <submittedName>
        <fullName evidence="3">Lig_chan-Glu_bd domain-containing protein</fullName>
    </submittedName>
</protein>
<evidence type="ECO:0000313" key="1">
    <source>
        <dbReference type="EMBL" id="VDO68731.1"/>
    </source>
</evidence>
<dbReference type="EMBL" id="UZAF01020315">
    <property type="protein sequence ID" value="VDO68731.1"/>
    <property type="molecule type" value="Genomic_DNA"/>
</dbReference>
<name>A0A0N4X191_HAEPC</name>
<dbReference type="Proteomes" id="UP000268014">
    <property type="component" value="Unassembled WGS sequence"/>
</dbReference>
<gene>
    <name evidence="1" type="ORF">HPLM_LOCUS18067</name>
</gene>
<evidence type="ECO:0000313" key="2">
    <source>
        <dbReference type="Proteomes" id="UP000268014"/>
    </source>
</evidence>
<organism evidence="3">
    <name type="scientific">Haemonchus placei</name>
    <name type="common">Barber's pole worm</name>
    <dbReference type="NCBI Taxonomy" id="6290"/>
    <lineage>
        <taxon>Eukaryota</taxon>
        <taxon>Metazoa</taxon>
        <taxon>Ecdysozoa</taxon>
        <taxon>Nematoda</taxon>
        <taxon>Chromadorea</taxon>
        <taxon>Rhabditida</taxon>
        <taxon>Rhabditina</taxon>
        <taxon>Rhabditomorpha</taxon>
        <taxon>Strongyloidea</taxon>
        <taxon>Trichostrongylidae</taxon>
        <taxon>Haemonchus</taxon>
    </lineage>
</organism>
<sequence>MLNGLVKLNLLDFKVMGHPIGLKHEKWYGHGQLNFNMYLLLQKNRPSIA</sequence>
<evidence type="ECO:0000313" key="3">
    <source>
        <dbReference type="WBParaSite" id="HPLM_0001807501-mRNA-1"/>
    </source>
</evidence>
<dbReference type="WBParaSite" id="HPLM_0001807501-mRNA-1">
    <property type="protein sequence ID" value="HPLM_0001807501-mRNA-1"/>
    <property type="gene ID" value="HPLM_0001807501"/>
</dbReference>
<reference evidence="3" key="1">
    <citation type="submission" date="2017-02" db="UniProtKB">
        <authorList>
            <consortium name="WormBaseParasite"/>
        </authorList>
    </citation>
    <scope>IDENTIFICATION</scope>
</reference>
<dbReference type="STRING" id="6290.A0A0N4X191"/>
<dbReference type="OrthoDB" id="338854at2759"/>
<reference evidence="1 2" key="2">
    <citation type="submission" date="2018-11" db="EMBL/GenBank/DDBJ databases">
        <authorList>
            <consortium name="Pathogen Informatics"/>
        </authorList>
    </citation>
    <scope>NUCLEOTIDE SEQUENCE [LARGE SCALE GENOMIC DNA]</scope>
    <source>
        <strain evidence="1 2">MHpl1</strain>
    </source>
</reference>
<proteinExistence type="predicted"/>
<keyword evidence="2" id="KW-1185">Reference proteome</keyword>
<dbReference type="AlphaFoldDB" id="A0A0N4X191"/>